<dbReference type="PANTHER" id="PTHR23546:SF1">
    <property type="entry name" value="MEMBRANE PROTEIN"/>
    <property type="match status" value="1"/>
</dbReference>
<feature type="transmembrane region" description="Helical" evidence="5">
    <location>
        <begin position="48"/>
        <end position="69"/>
    </location>
</feature>
<keyword evidence="4 5" id="KW-0472">Membrane</keyword>
<dbReference type="EMBL" id="CP018836">
    <property type="protein sequence ID" value="ASA57622.1"/>
    <property type="molecule type" value="Genomic_DNA"/>
</dbReference>
<evidence type="ECO:0000256" key="1">
    <source>
        <dbReference type="ARBA" id="ARBA00004141"/>
    </source>
</evidence>
<reference evidence="7 8" key="1">
    <citation type="submission" date="2016-12" db="EMBL/GenBank/DDBJ databases">
        <authorList>
            <person name="Song W.-J."/>
            <person name="Kurnit D.M."/>
        </authorList>
    </citation>
    <scope>NUCLEOTIDE SEQUENCE [LARGE SCALE GENOMIC DNA]</scope>
    <source>
        <strain evidence="7 8">ATCC 43942</strain>
    </source>
</reference>
<feature type="transmembrane region" description="Helical" evidence="5">
    <location>
        <begin position="379"/>
        <end position="397"/>
    </location>
</feature>
<dbReference type="PRINTS" id="PR01035">
    <property type="entry name" value="TCRTETA"/>
</dbReference>
<feature type="domain" description="Major facilitator superfamily (MFS) profile" evidence="6">
    <location>
        <begin position="14"/>
        <end position="402"/>
    </location>
</feature>
<feature type="transmembrane region" description="Helical" evidence="5">
    <location>
        <begin position="288"/>
        <end position="307"/>
    </location>
</feature>
<dbReference type="SUPFAM" id="SSF103473">
    <property type="entry name" value="MFS general substrate transporter"/>
    <property type="match status" value="1"/>
</dbReference>
<accession>A0A1Z2SKB9</accession>
<evidence type="ECO:0000256" key="5">
    <source>
        <dbReference type="SAM" id="Phobius"/>
    </source>
</evidence>
<comment type="subcellular location">
    <subcellularLocation>
        <location evidence="1">Membrane</location>
        <topology evidence="1">Multi-pass membrane protein</topology>
    </subcellularLocation>
</comment>
<feature type="transmembrane region" description="Helical" evidence="5">
    <location>
        <begin position="151"/>
        <end position="174"/>
    </location>
</feature>
<dbReference type="InterPro" id="IPR020846">
    <property type="entry name" value="MFS_dom"/>
</dbReference>
<dbReference type="GO" id="GO:0016020">
    <property type="term" value="C:membrane"/>
    <property type="evidence" value="ECO:0007669"/>
    <property type="project" value="UniProtKB-SubCell"/>
</dbReference>
<feature type="transmembrane region" description="Helical" evidence="5">
    <location>
        <begin position="180"/>
        <end position="199"/>
    </location>
</feature>
<feature type="transmembrane region" description="Helical" evidence="5">
    <location>
        <begin position="223"/>
        <end position="243"/>
    </location>
</feature>
<dbReference type="PANTHER" id="PTHR23546">
    <property type="entry name" value="TRANSPORT PROTEIN"/>
    <property type="match status" value="1"/>
</dbReference>
<keyword evidence="2 5" id="KW-0812">Transmembrane</keyword>
<dbReference type="AlphaFoldDB" id="A0A1Z2SKB9"/>
<evidence type="ECO:0000259" key="6">
    <source>
        <dbReference type="PROSITE" id="PS50850"/>
    </source>
</evidence>
<dbReference type="InterPro" id="IPR011701">
    <property type="entry name" value="MFS"/>
</dbReference>
<evidence type="ECO:0000256" key="2">
    <source>
        <dbReference type="ARBA" id="ARBA00022692"/>
    </source>
</evidence>
<sequence length="407" mass="44066">MIINMKIDKKKSTVFAIIFIGLVINGAGQSILFSTLPSVFRDLGLPDLWIGIIVSCSAFTLVIFSTIWGKIIDYTSNKISYIVGLTSFGFGTLIFVSVLDMLYLDMISTTTTIISLIVIRIIYAALTAGMHPSSLSYVTKNYSDKVKVNKISLISSAFTLGLCIGPSLVILTRFGNSLTPIYFISIVALFVSIIAYVGIPSQTSVIEKKEVVSHSQGNIKNTLHLLFIVIVMNALFSSTQQNIGFLVQELNGQTGLSSIENTGLLVSILAFSLLATQVFIVRTLSVSVESMIFIGFSMTLAFILVSIKSSSIYHMMLAMIFLGVGFGILIPSVQSKISSIYPSEKQGYIAGVIFSCASIGYIIGPIIGTAFNSKNIKSTYLIGLLILLLSAVFYAIGSMSKKRKVTI</sequence>
<feature type="transmembrane region" description="Helical" evidence="5">
    <location>
        <begin position="12"/>
        <end position="36"/>
    </location>
</feature>
<dbReference type="Gene3D" id="1.20.1250.20">
    <property type="entry name" value="MFS general substrate transporter like domains"/>
    <property type="match status" value="2"/>
</dbReference>
<evidence type="ECO:0000256" key="3">
    <source>
        <dbReference type="ARBA" id="ARBA00022989"/>
    </source>
</evidence>
<dbReference type="Proteomes" id="UP000196708">
    <property type="component" value="Chromosome 2"/>
</dbReference>
<evidence type="ECO:0000313" key="8">
    <source>
        <dbReference type="Proteomes" id="UP000196708"/>
    </source>
</evidence>
<evidence type="ECO:0000256" key="4">
    <source>
        <dbReference type="ARBA" id="ARBA00023136"/>
    </source>
</evidence>
<dbReference type="KEGG" id="vga:BSQ33_17890"/>
<dbReference type="Pfam" id="PF07690">
    <property type="entry name" value="MFS_1"/>
    <property type="match status" value="2"/>
</dbReference>
<dbReference type="PROSITE" id="PS50850">
    <property type="entry name" value="MFS"/>
    <property type="match status" value="1"/>
</dbReference>
<feature type="transmembrane region" description="Helical" evidence="5">
    <location>
        <begin position="81"/>
        <end position="104"/>
    </location>
</feature>
<feature type="transmembrane region" description="Helical" evidence="5">
    <location>
        <begin position="110"/>
        <end position="130"/>
    </location>
</feature>
<protein>
    <recommendedName>
        <fullName evidence="6">Major facilitator superfamily (MFS) profile domain-containing protein</fullName>
    </recommendedName>
</protein>
<evidence type="ECO:0000313" key="7">
    <source>
        <dbReference type="EMBL" id="ASA57622.1"/>
    </source>
</evidence>
<name>A0A1Z2SKB9_VIBGA</name>
<feature type="transmembrane region" description="Helical" evidence="5">
    <location>
        <begin position="263"/>
        <end position="281"/>
    </location>
</feature>
<gene>
    <name evidence="7" type="ORF">BSQ33_17890</name>
</gene>
<keyword evidence="3 5" id="KW-1133">Transmembrane helix</keyword>
<dbReference type="GO" id="GO:0022857">
    <property type="term" value="F:transmembrane transporter activity"/>
    <property type="evidence" value="ECO:0007669"/>
    <property type="project" value="InterPro"/>
</dbReference>
<dbReference type="OrthoDB" id="65739at2"/>
<dbReference type="InterPro" id="IPR001958">
    <property type="entry name" value="Tet-R_TetA/multi-R_MdtG-like"/>
</dbReference>
<proteinExistence type="predicted"/>
<feature type="transmembrane region" description="Helical" evidence="5">
    <location>
        <begin position="313"/>
        <end position="335"/>
    </location>
</feature>
<feature type="transmembrane region" description="Helical" evidence="5">
    <location>
        <begin position="347"/>
        <end position="367"/>
    </location>
</feature>
<dbReference type="InterPro" id="IPR036259">
    <property type="entry name" value="MFS_trans_sf"/>
</dbReference>
<organism evidence="7 8">
    <name type="scientific">Vibrio gazogenes</name>
    <dbReference type="NCBI Taxonomy" id="687"/>
    <lineage>
        <taxon>Bacteria</taxon>
        <taxon>Pseudomonadati</taxon>
        <taxon>Pseudomonadota</taxon>
        <taxon>Gammaproteobacteria</taxon>
        <taxon>Vibrionales</taxon>
        <taxon>Vibrionaceae</taxon>
        <taxon>Vibrio</taxon>
    </lineage>
</organism>